<keyword evidence="4" id="KW-0436">Ligase</keyword>
<dbReference type="InterPro" id="IPR015413">
    <property type="entry name" value="Methionyl/Leucyl_tRNA_Synth"/>
</dbReference>
<feature type="domain" description="Methionyl/Valyl/Leucyl/Isoleucyl-tRNA synthetase anticodon-binding" evidence="11">
    <location>
        <begin position="664"/>
        <end position="783"/>
    </location>
</feature>
<evidence type="ECO:0000259" key="13">
    <source>
        <dbReference type="Pfam" id="PF13603"/>
    </source>
</evidence>
<dbReference type="GO" id="GO:0006429">
    <property type="term" value="P:leucyl-tRNA aminoacylation"/>
    <property type="evidence" value="ECO:0007669"/>
    <property type="project" value="InterPro"/>
</dbReference>
<dbReference type="PANTHER" id="PTHR43740:SF2">
    <property type="entry name" value="LEUCINE--TRNA LIGASE, MITOCHONDRIAL"/>
    <property type="match status" value="1"/>
</dbReference>
<dbReference type="GO" id="GO:0005829">
    <property type="term" value="C:cytosol"/>
    <property type="evidence" value="ECO:0007669"/>
    <property type="project" value="TreeGrafter"/>
</dbReference>
<feature type="domain" description="Leucyl-tRNA synthetase editing" evidence="13">
    <location>
        <begin position="226"/>
        <end position="409"/>
    </location>
</feature>
<dbReference type="Pfam" id="PF13603">
    <property type="entry name" value="tRNA-synt_1_2"/>
    <property type="match status" value="1"/>
</dbReference>
<feature type="domain" description="Aminoacyl-tRNA synthetase class Ia" evidence="10">
    <location>
        <begin position="426"/>
        <end position="616"/>
    </location>
</feature>
<dbReference type="Gene3D" id="1.10.730.10">
    <property type="entry name" value="Isoleucyl-tRNA Synthetase, Domain 1"/>
    <property type="match status" value="1"/>
</dbReference>
<gene>
    <name evidence="14" type="ORF">METZ01_LOCUS147696</name>
</gene>
<evidence type="ECO:0000256" key="2">
    <source>
        <dbReference type="ARBA" id="ARBA00013164"/>
    </source>
</evidence>
<keyword evidence="6" id="KW-0067">ATP-binding</keyword>
<dbReference type="PRINTS" id="PR00985">
    <property type="entry name" value="TRNASYNTHLEU"/>
</dbReference>
<dbReference type="CDD" id="cd00812">
    <property type="entry name" value="LeuRS_core"/>
    <property type="match status" value="1"/>
</dbReference>
<evidence type="ECO:0000256" key="4">
    <source>
        <dbReference type="ARBA" id="ARBA00022598"/>
    </source>
</evidence>
<dbReference type="InterPro" id="IPR009008">
    <property type="entry name" value="Val/Leu/Ile-tRNA-synth_edit"/>
</dbReference>
<dbReference type="SUPFAM" id="SSF47323">
    <property type="entry name" value="Anticodon-binding domain of a subclass of class I aminoacyl-tRNA synthetases"/>
    <property type="match status" value="1"/>
</dbReference>
<dbReference type="NCBIfam" id="TIGR00396">
    <property type="entry name" value="leuS_bact"/>
    <property type="match status" value="1"/>
</dbReference>
<sequence>MNIKGRVEIKFPAKMIDQKWQRIWEERGLNKIDDNSSKPKWYELTMYPYPSGDLHIGHWYAMAPADAHARFRRMQGYNVLHPMGFDAFGLPAENAAILRGIHPKKWTMDNIDRMRSQLKSMGAIYDWDREVVCCLPDYYQWNQWMFLQMFKNGLAYRSKAPVVWCPSCQTVLANEQVLNGVCERCQTPITHRDLAQWFLKITEYAEELLNFDGLVDWPERIITMQQNWIGKSHGVDISFDLAHLGLEEKEIKTFTTRIDTIFGVTFMVLAPEHPLVLKLTKPEQRPVVDAYLAQSRMQTEIERMSTNKEKTGVPLGTYVVNHVNGRKIPIYTADYVLTTYGTGAVMGVPGHDQRDHDFAIKFDLPIIPVISPQDSVNREENIAYTGEGIMINSGNFDDLKSKDARESIALFIEENGWGERSISYRIRDWLISRQRYWGTPIPIIYCATCGTQPVPEKDLPVLLPPDADFQPRGEQSPLATNQEFLQVECPVCNRKAKRETDTMDTFVDSSWYMFRFANPLYKEGPFNTETINDWMPVDQYTGGAEHAVMHLLYARYFTKVLRDLSLVSFDEPFLRLFNQGTIIASGAKMSKSRGNVIAPDTYVNKLGADVVRTYLMFLGPWDQGGDWTDTGINGVSRWMNRLWTLFHTDVKQFPINVNETRTRRKLHQTIEKVHKEMDSFKFNTSIAALMEMTNELSRAKEQKTISQSLWQECVEKILLMLAPIAPHIAEELWEVNGRVFSIHTQCFPQWDPAMTKEEGITLVVQINGKVRDKIQCRSGISLEIARELALTSE</sequence>
<evidence type="ECO:0000256" key="3">
    <source>
        <dbReference type="ARBA" id="ARBA00022490"/>
    </source>
</evidence>
<dbReference type="FunFam" id="1.10.730.10:FF:000002">
    <property type="entry name" value="Leucine--tRNA ligase"/>
    <property type="match status" value="1"/>
</dbReference>
<dbReference type="GO" id="GO:0005524">
    <property type="term" value="F:ATP binding"/>
    <property type="evidence" value="ECO:0007669"/>
    <property type="project" value="UniProtKB-KW"/>
</dbReference>
<evidence type="ECO:0000259" key="11">
    <source>
        <dbReference type="Pfam" id="PF08264"/>
    </source>
</evidence>
<evidence type="ECO:0000256" key="1">
    <source>
        <dbReference type="ARBA" id="ARBA00005594"/>
    </source>
</evidence>
<dbReference type="InterPro" id="IPR013155">
    <property type="entry name" value="M/V/L/I-tRNA-synth_anticd-bd"/>
</dbReference>
<dbReference type="Gene3D" id="3.40.50.620">
    <property type="entry name" value="HUPs"/>
    <property type="match status" value="2"/>
</dbReference>
<dbReference type="InterPro" id="IPR014729">
    <property type="entry name" value="Rossmann-like_a/b/a_fold"/>
</dbReference>
<dbReference type="EMBL" id="UINC01023352">
    <property type="protein sequence ID" value="SVA94842.1"/>
    <property type="molecule type" value="Genomic_DNA"/>
</dbReference>
<dbReference type="Pfam" id="PF09334">
    <property type="entry name" value="tRNA-synt_1g"/>
    <property type="match status" value="1"/>
</dbReference>
<keyword evidence="8" id="KW-0030">Aminoacyl-tRNA synthetase</keyword>
<evidence type="ECO:0000256" key="9">
    <source>
        <dbReference type="ARBA" id="ARBA00047469"/>
    </source>
</evidence>
<dbReference type="PANTHER" id="PTHR43740">
    <property type="entry name" value="LEUCYL-TRNA SYNTHETASE"/>
    <property type="match status" value="1"/>
</dbReference>
<keyword evidence="5" id="KW-0547">Nucleotide-binding</keyword>
<dbReference type="Pfam" id="PF00133">
    <property type="entry name" value="tRNA-synt_1"/>
    <property type="match status" value="1"/>
</dbReference>
<proteinExistence type="inferred from homology"/>
<comment type="similarity">
    <text evidence="1">Belongs to the class-I aminoacyl-tRNA synthetase family.</text>
</comment>
<evidence type="ECO:0000256" key="8">
    <source>
        <dbReference type="ARBA" id="ARBA00023146"/>
    </source>
</evidence>
<dbReference type="SUPFAM" id="SSF52374">
    <property type="entry name" value="Nucleotidylyl transferase"/>
    <property type="match status" value="1"/>
</dbReference>
<dbReference type="FunFam" id="3.40.50.620:FF:000003">
    <property type="entry name" value="Leucine--tRNA ligase"/>
    <property type="match status" value="1"/>
</dbReference>
<dbReference type="InterPro" id="IPR002300">
    <property type="entry name" value="aa-tRNA-synth_Ia"/>
</dbReference>
<organism evidence="14">
    <name type="scientific">marine metagenome</name>
    <dbReference type="NCBI Taxonomy" id="408172"/>
    <lineage>
        <taxon>unclassified sequences</taxon>
        <taxon>metagenomes</taxon>
        <taxon>ecological metagenomes</taxon>
    </lineage>
</organism>
<evidence type="ECO:0000256" key="5">
    <source>
        <dbReference type="ARBA" id="ARBA00022741"/>
    </source>
</evidence>
<keyword evidence="3" id="KW-0963">Cytoplasm</keyword>
<dbReference type="Pfam" id="PF08264">
    <property type="entry name" value="Anticodon_1"/>
    <property type="match status" value="1"/>
</dbReference>
<dbReference type="HAMAP" id="MF_00049_B">
    <property type="entry name" value="Leu_tRNA_synth_B"/>
    <property type="match status" value="1"/>
</dbReference>
<evidence type="ECO:0000256" key="7">
    <source>
        <dbReference type="ARBA" id="ARBA00022917"/>
    </source>
</evidence>
<keyword evidence="7" id="KW-0648">Protein biosynthesis</keyword>
<evidence type="ECO:0000259" key="10">
    <source>
        <dbReference type="Pfam" id="PF00133"/>
    </source>
</evidence>
<accession>A0A382A121</accession>
<name>A0A382A121_9ZZZZ</name>
<evidence type="ECO:0000256" key="6">
    <source>
        <dbReference type="ARBA" id="ARBA00022840"/>
    </source>
</evidence>
<reference evidence="14" key="1">
    <citation type="submission" date="2018-05" db="EMBL/GenBank/DDBJ databases">
        <authorList>
            <person name="Lanie J.A."/>
            <person name="Ng W.-L."/>
            <person name="Kazmierczak K.M."/>
            <person name="Andrzejewski T.M."/>
            <person name="Davidsen T.M."/>
            <person name="Wayne K.J."/>
            <person name="Tettelin H."/>
            <person name="Glass J.I."/>
            <person name="Rusch D."/>
            <person name="Podicherti R."/>
            <person name="Tsui H.-C.T."/>
            <person name="Winkler M.E."/>
        </authorList>
    </citation>
    <scope>NUCLEOTIDE SEQUENCE</scope>
</reference>
<dbReference type="GO" id="GO:0002161">
    <property type="term" value="F:aminoacyl-tRNA deacylase activity"/>
    <property type="evidence" value="ECO:0007669"/>
    <property type="project" value="InterPro"/>
</dbReference>
<comment type="catalytic activity">
    <reaction evidence="9">
        <text>tRNA(Leu) + L-leucine + ATP = L-leucyl-tRNA(Leu) + AMP + diphosphate</text>
        <dbReference type="Rhea" id="RHEA:11688"/>
        <dbReference type="Rhea" id="RHEA-COMP:9613"/>
        <dbReference type="Rhea" id="RHEA-COMP:9622"/>
        <dbReference type="ChEBI" id="CHEBI:30616"/>
        <dbReference type="ChEBI" id="CHEBI:33019"/>
        <dbReference type="ChEBI" id="CHEBI:57427"/>
        <dbReference type="ChEBI" id="CHEBI:78442"/>
        <dbReference type="ChEBI" id="CHEBI:78494"/>
        <dbReference type="ChEBI" id="CHEBI:456215"/>
        <dbReference type="EC" id="6.1.1.4"/>
    </reaction>
</comment>
<evidence type="ECO:0000259" key="12">
    <source>
        <dbReference type="Pfam" id="PF09334"/>
    </source>
</evidence>
<dbReference type="AlphaFoldDB" id="A0A382A121"/>
<protein>
    <recommendedName>
        <fullName evidence="2">leucine--tRNA ligase</fullName>
        <ecNumber evidence="2">6.1.1.4</ecNumber>
    </recommendedName>
</protein>
<dbReference type="FunFam" id="3.40.50.620:FF:000056">
    <property type="entry name" value="Leucine--tRNA ligase"/>
    <property type="match status" value="1"/>
</dbReference>
<feature type="domain" description="Methionyl/Leucyl tRNA synthetase" evidence="12">
    <location>
        <begin position="47"/>
        <end position="187"/>
    </location>
</feature>
<dbReference type="SUPFAM" id="SSF50677">
    <property type="entry name" value="ValRS/IleRS/LeuRS editing domain"/>
    <property type="match status" value="1"/>
</dbReference>
<dbReference type="InterPro" id="IPR002302">
    <property type="entry name" value="Leu-tRNA-ligase"/>
</dbReference>
<dbReference type="CDD" id="cd07958">
    <property type="entry name" value="Anticodon_Ia_Leu_BEm"/>
    <property type="match status" value="1"/>
</dbReference>
<feature type="non-terminal residue" evidence="14">
    <location>
        <position position="793"/>
    </location>
</feature>
<dbReference type="GO" id="GO:0004823">
    <property type="term" value="F:leucine-tRNA ligase activity"/>
    <property type="evidence" value="ECO:0007669"/>
    <property type="project" value="UniProtKB-EC"/>
</dbReference>
<evidence type="ECO:0000313" key="14">
    <source>
        <dbReference type="EMBL" id="SVA94842.1"/>
    </source>
</evidence>
<dbReference type="InterPro" id="IPR025709">
    <property type="entry name" value="Leu_tRNA-synth_edit"/>
</dbReference>
<dbReference type="InterPro" id="IPR009080">
    <property type="entry name" value="tRNAsynth_Ia_anticodon-bd"/>
</dbReference>
<dbReference type="EC" id="6.1.1.4" evidence="2"/>